<accession>A0ABS8P5T1</accession>
<dbReference type="EMBL" id="JAJNDB010000001">
    <property type="protein sequence ID" value="MCD2193608.1"/>
    <property type="molecule type" value="Genomic_DNA"/>
</dbReference>
<evidence type="ECO:0008006" key="6">
    <source>
        <dbReference type="Google" id="ProtNLM"/>
    </source>
</evidence>
<keyword evidence="3" id="KW-0732">Signal</keyword>
<feature type="signal peptide" evidence="3">
    <location>
        <begin position="1"/>
        <end position="25"/>
    </location>
</feature>
<reference evidence="4 5" key="1">
    <citation type="submission" date="2021-11" db="EMBL/GenBank/DDBJ databases">
        <title>Draft genome sequence of Actinomycetospora sp. SF1 isolated from the rhizosphere soil.</title>
        <authorList>
            <person name="Duangmal K."/>
            <person name="Chantavorakit T."/>
        </authorList>
    </citation>
    <scope>NUCLEOTIDE SEQUENCE [LARGE SCALE GENOMIC DNA]</scope>
    <source>
        <strain evidence="4 5">TBRC 5722</strain>
    </source>
</reference>
<dbReference type="RefSeq" id="WP_230731913.1">
    <property type="nucleotide sequence ID" value="NZ_JAJNDB010000001.1"/>
</dbReference>
<keyword evidence="5" id="KW-1185">Reference proteome</keyword>
<organism evidence="4 5">
    <name type="scientific">Actinomycetospora endophytica</name>
    <dbReference type="NCBI Taxonomy" id="2291215"/>
    <lineage>
        <taxon>Bacteria</taxon>
        <taxon>Bacillati</taxon>
        <taxon>Actinomycetota</taxon>
        <taxon>Actinomycetes</taxon>
        <taxon>Pseudonocardiales</taxon>
        <taxon>Pseudonocardiaceae</taxon>
        <taxon>Actinomycetospora</taxon>
    </lineage>
</organism>
<keyword evidence="2" id="KW-1133">Transmembrane helix</keyword>
<sequence length="295" mass="29570">MSQTCRCGAQLLASVTFCVECGASAAPQLLVAAAATRAEHPLAGWSVAASPALPHRSYAAAPQRPSRAGTGAGWPRTLWITVGAATVTLVLLVVGAVLAARASAPAVAAAAPIASAPPAAATGPGSYASSSPGSSSSGSGATAATYPGESSPSTPGSTSAGSSSEATSSSGAQEELTSMASSDSAEVSSLADQWVPQLSSKQLGMVVQGVTYDYPAILADHEALRSRYPQARLLLSDDWPVFNGTGYWVTVVAEPFSTADGANAWCDQQGIGPNDCFAKKLSHTSGPQGTTKLRS</sequence>
<evidence type="ECO:0000256" key="3">
    <source>
        <dbReference type="SAM" id="SignalP"/>
    </source>
</evidence>
<name>A0ABS8P5T1_9PSEU</name>
<protein>
    <recommendedName>
        <fullName evidence="6">Sporulation related protein</fullName>
    </recommendedName>
</protein>
<proteinExistence type="predicted"/>
<evidence type="ECO:0000313" key="4">
    <source>
        <dbReference type="EMBL" id="MCD2193608.1"/>
    </source>
</evidence>
<feature type="region of interest" description="Disordered" evidence="1">
    <location>
        <begin position="120"/>
        <end position="183"/>
    </location>
</feature>
<evidence type="ECO:0000313" key="5">
    <source>
        <dbReference type="Proteomes" id="UP001199469"/>
    </source>
</evidence>
<keyword evidence="2" id="KW-0812">Transmembrane</keyword>
<evidence type="ECO:0000256" key="2">
    <source>
        <dbReference type="SAM" id="Phobius"/>
    </source>
</evidence>
<dbReference type="Proteomes" id="UP001199469">
    <property type="component" value="Unassembled WGS sequence"/>
</dbReference>
<evidence type="ECO:0000256" key="1">
    <source>
        <dbReference type="SAM" id="MobiDB-lite"/>
    </source>
</evidence>
<comment type="caution">
    <text evidence="4">The sequence shown here is derived from an EMBL/GenBank/DDBJ whole genome shotgun (WGS) entry which is preliminary data.</text>
</comment>
<feature type="chain" id="PRO_5046466199" description="Sporulation related protein" evidence="3">
    <location>
        <begin position="26"/>
        <end position="295"/>
    </location>
</feature>
<feature type="transmembrane region" description="Helical" evidence="2">
    <location>
        <begin position="78"/>
        <end position="100"/>
    </location>
</feature>
<gene>
    <name evidence="4" type="ORF">LQ327_09465</name>
</gene>
<keyword evidence="2" id="KW-0472">Membrane</keyword>